<protein>
    <submittedName>
        <fullName evidence="1">Uncharacterized protein</fullName>
    </submittedName>
</protein>
<dbReference type="EMBL" id="AJIL01000114">
    <property type="protein sequence ID" value="KNE94570.1"/>
    <property type="molecule type" value="Genomic_DNA"/>
</dbReference>
<accession>A0A0L0V5J6</accession>
<name>A0A0L0V5J6_9BASI</name>
<dbReference type="AlphaFoldDB" id="A0A0L0V5J6"/>
<keyword evidence="2" id="KW-1185">Reference proteome</keyword>
<proteinExistence type="predicted"/>
<dbReference type="Proteomes" id="UP000054564">
    <property type="component" value="Unassembled WGS sequence"/>
</dbReference>
<evidence type="ECO:0000313" key="2">
    <source>
        <dbReference type="Proteomes" id="UP000054564"/>
    </source>
</evidence>
<reference evidence="2" key="1">
    <citation type="submission" date="2014-03" db="EMBL/GenBank/DDBJ databases">
        <title>The Genome Sequence of Puccinia striiformis f. sp. tritici PST-78.</title>
        <authorList>
            <consortium name="The Broad Institute Genome Sequencing Platform"/>
            <person name="Cuomo C."/>
            <person name="Hulbert S."/>
            <person name="Chen X."/>
            <person name="Walker B."/>
            <person name="Young S.K."/>
            <person name="Zeng Q."/>
            <person name="Gargeya S."/>
            <person name="Fitzgerald M."/>
            <person name="Haas B."/>
            <person name="Abouelleil A."/>
            <person name="Alvarado L."/>
            <person name="Arachchi H.M."/>
            <person name="Berlin A.M."/>
            <person name="Chapman S.B."/>
            <person name="Goldberg J."/>
            <person name="Griggs A."/>
            <person name="Gujja S."/>
            <person name="Hansen M."/>
            <person name="Howarth C."/>
            <person name="Imamovic A."/>
            <person name="Larimer J."/>
            <person name="McCowan C."/>
            <person name="Montmayeur A."/>
            <person name="Murphy C."/>
            <person name="Neiman D."/>
            <person name="Pearson M."/>
            <person name="Priest M."/>
            <person name="Roberts A."/>
            <person name="Saif S."/>
            <person name="Shea T."/>
            <person name="Sisk P."/>
            <person name="Sykes S."/>
            <person name="Wortman J."/>
            <person name="Nusbaum C."/>
            <person name="Birren B."/>
        </authorList>
    </citation>
    <scope>NUCLEOTIDE SEQUENCE [LARGE SCALE GENOMIC DNA]</scope>
    <source>
        <strain evidence="2">race PST-78</strain>
    </source>
</reference>
<evidence type="ECO:0000313" key="1">
    <source>
        <dbReference type="EMBL" id="KNE94570.1"/>
    </source>
</evidence>
<comment type="caution">
    <text evidence="1">The sequence shown here is derived from an EMBL/GenBank/DDBJ whole genome shotgun (WGS) entry which is preliminary data.</text>
</comment>
<gene>
    <name evidence="1" type="ORF">PSTG_12122</name>
</gene>
<sequence length="57" mass="6395">MVVIIGIKKRVGILQLIISIRGKGSTNLKYQWNKLYEDEIPEAPPEINDDNNATDGL</sequence>
<organism evidence="1 2">
    <name type="scientific">Puccinia striiformis f. sp. tritici PST-78</name>
    <dbReference type="NCBI Taxonomy" id="1165861"/>
    <lineage>
        <taxon>Eukaryota</taxon>
        <taxon>Fungi</taxon>
        <taxon>Dikarya</taxon>
        <taxon>Basidiomycota</taxon>
        <taxon>Pucciniomycotina</taxon>
        <taxon>Pucciniomycetes</taxon>
        <taxon>Pucciniales</taxon>
        <taxon>Pucciniaceae</taxon>
        <taxon>Puccinia</taxon>
    </lineage>
</organism>